<gene>
    <name evidence="2" type="ORF">MTO99_00600</name>
</gene>
<reference evidence="2 3" key="1">
    <citation type="submission" date="2022-03" db="EMBL/GenBank/DDBJ databases">
        <title>Mucilaginibacter sp. isolated from the gut of Protaetia brevitarsis seulensis larvae.</title>
        <authorList>
            <person name="Won M."/>
            <person name="Kim S.-J."/>
            <person name="Kwon S.-W."/>
        </authorList>
    </citation>
    <scope>NUCLEOTIDE SEQUENCE [LARGE SCALE GENOMIC DNA]</scope>
    <source>
        <strain evidence="2 3">CFWR-12</strain>
    </source>
</reference>
<accession>A0ABY4BYX6</accession>
<dbReference type="EMBL" id="CP094528">
    <property type="protein sequence ID" value="UOE44329.1"/>
    <property type="molecule type" value="Genomic_DNA"/>
</dbReference>
<dbReference type="RefSeq" id="WP_243556061.1">
    <property type="nucleotide sequence ID" value="NZ_CP094528.1"/>
</dbReference>
<dbReference type="Proteomes" id="UP000832097">
    <property type="component" value="Chromosome"/>
</dbReference>
<dbReference type="Gene3D" id="3.40.50.2000">
    <property type="entry name" value="Glycogen Phosphorylase B"/>
    <property type="match status" value="1"/>
</dbReference>
<sequence>MTDNTLLVCSGGGHLKQLHTLAERMGIPPEDQTWVTFENGLSRSILADREVIYAPFAAPRDAMNILRIRALARRLLRGRTFERAISTGSSPAVAFLPLTRKRGIPSYYIESAARATGPSVSGRLIRMSGGIPTYTQYPAWATDRWQYRGSIFDEYEPVAERTPRPVRRAVVSVGTQEGYRFDRLYRTLVPLLADCDEVLWQTGAQDVTPFGIADGRASVPHAELEQAVAEADVVVAHSGTGAAITALEQQKFPVLVPRRAMHREHVDDHQVQIGAELDRRELAIMRDADELTAGDLAYAASRTTRRVAAPPFVLEQAA</sequence>
<name>A0ABY4BYX6_9MICO</name>
<proteinExistence type="predicted"/>
<keyword evidence="3" id="KW-1185">Reference proteome</keyword>
<protein>
    <recommendedName>
        <fullName evidence="1">Glycosyl transferase family 28 C-terminal domain-containing protein</fullName>
    </recommendedName>
</protein>
<dbReference type="InterPro" id="IPR007235">
    <property type="entry name" value="Glyco_trans_28_C"/>
</dbReference>
<dbReference type="Pfam" id="PF04101">
    <property type="entry name" value="Glyco_tran_28_C"/>
    <property type="match status" value="1"/>
</dbReference>
<evidence type="ECO:0000259" key="1">
    <source>
        <dbReference type="Pfam" id="PF04101"/>
    </source>
</evidence>
<feature type="domain" description="Glycosyl transferase family 28 C-terminal" evidence="1">
    <location>
        <begin position="170"/>
        <end position="276"/>
    </location>
</feature>
<evidence type="ECO:0000313" key="3">
    <source>
        <dbReference type="Proteomes" id="UP000832097"/>
    </source>
</evidence>
<organism evidence="2 3">
    <name type="scientific">Agromyces larvae</name>
    <dbReference type="NCBI Taxonomy" id="2929802"/>
    <lineage>
        <taxon>Bacteria</taxon>
        <taxon>Bacillati</taxon>
        <taxon>Actinomycetota</taxon>
        <taxon>Actinomycetes</taxon>
        <taxon>Micrococcales</taxon>
        <taxon>Microbacteriaceae</taxon>
        <taxon>Agromyces</taxon>
    </lineage>
</organism>
<dbReference type="SUPFAM" id="SSF53756">
    <property type="entry name" value="UDP-Glycosyltransferase/glycogen phosphorylase"/>
    <property type="match status" value="1"/>
</dbReference>
<evidence type="ECO:0000313" key="2">
    <source>
        <dbReference type="EMBL" id="UOE44329.1"/>
    </source>
</evidence>